<feature type="transmembrane region" description="Helical" evidence="7">
    <location>
        <begin position="57"/>
        <end position="76"/>
    </location>
</feature>
<dbReference type="SMART" id="SM00387">
    <property type="entry name" value="HATPase_c"/>
    <property type="match status" value="1"/>
</dbReference>
<keyword evidence="4" id="KW-0808">Transferase</keyword>
<dbReference type="InterPro" id="IPR004358">
    <property type="entry name" value="Sig_transdc_His_kin-like_C"/>
</dbReference>
<reference evidence="9 10" key="1">
    <citation type="journal article" date="2016" name="Nat. Commun.">
        <title>Thousands of microbial genomes shed light on interconnected biogeochemical processes in an aquifer system.</title>
        <authorList>
            <person name="Anantharaman K."/>
            <person name="Brown C.T."/>
            <person name="Hug L.A."/>
            <person name="Sharon I."/>
            <person name="Castelle C.J."/>
            <person name="Probst A.J."/>
            <person name="Thomas B.C."/>
            <person name="Singh A."/>
            <person name="Wilkins M.J."/>
            <person name="Karaoz U."/>
            <person name="Brodie E.L."/>
            <person name="Williams K.H."/>
            <person name="Hubbard S.S."/>
            <person name="Banfield J.F."/>
        </authorList>
    </citation>
    <scope>NUCLEOTIDE SEQUENCE [LARGE SCALE GENOMIC DNA]</scope>
</reference>
<keyword evidence="7" id="KW-1133">Transmembrane helix</keyword>
<dbReference type="Proteomes" id="UP000178121">
    <property type="component" value="Unassembled WGS sequence"/>
</dbReference>
<name>A0A1G2MAL7_9BACT</name>
<proteinExistence type="predicted"/>
<evidence type="ECO:0000256" key="6">
    <source>
        <dbReference type="SAM" id="Coils"/>
    </source>
</evidence>
<dbReference type="InterPro" id="IPR003661">
    <property type="entry name" value="HisK_dim/P_dom"/>
</dbReference>
<comment type="caution">
    <text evidence="9">The sequence shown here is derived from an EMBL/GenBank/DDBJ whole genome shotgun (WGS) entry which is preliminary data.</text>
</comment>
<dbReference type="CDD" id="cd00082">
    <property type="entry name" value="HisKA"/>
    <property type="match status" value="1"/>
</dbReference>
<dbReference type="EC" id="2.7.13.3" evidence="2"/>
<evidence type="ECO:0000256" key="4">
    <source>
        <dbReference type="ARBA" id="ARBA00022679"/>
    </source>
</evidence>
<dbReference type="SUPFAM" id="SSF47384">
    <property type="entry name" value="Homodimeric domain of signal transducing histidine kinase"/>
    <property type="match status" value="1"/>
</dbReference>
<feature type="transmembrane region" description="Helical" evidence="7">
    <location>
        <begin position="245"/>
        <end position="266"/>
    </location>
</feature>
<dbReference type="Gene3D" id="3.30.565.10">
    <property type="entry name" value="Histidine kinase-like ATPase, C-terminal domain"/>
    <property type="match status" value="1"/>
</dbReference>
<keyword evidence="7" id="KW-0472">Membrane</keyword>
<feature type="coiled-coil region" evidence="6">
    <location>
        <begin position="298"/>
        <end position="325"/>
    </location>
</feature>
<dbReference type="Gene3D" id="1.10.287.130">
    <property type="match status" value="1"/>
</dbReference>
<dbReference type="GO" id="GO:0005886">
    <property type="term" value="C:plasma membrane"/>
    <property type="evidence" value="ECO:0007669"/>
    <property type="project" value="TreeGrafter"/>
</dbReference>
<dbReference type="PANTHER" id="PTHR43047">
    <property type="entry name" value="TWO-COMPONENT HISTIDINE PROTEIN KINASE"/>
    <property type="match status" value="1"/>
</dbReference>
<dbReference type="FunFam" id="3.30.565.10:FF:000006">
    <property type="entry name" value="Sensor histidine kinase WalK"/>
    <property type="match status" value="1"/>
</dbReference>
<dbReference type="InterPro" id="IPR036890">
    <property type="entry name" value="HATPase_C_sf"/>
</dbReference>
<keyword evidence="5" id="KW-0418">Kinase</keyword>
<accession>A0A1G2MAL7</accession>
<feature type="transmembrane region" description="Helical" evidence="7">
    <location>
        <begin position="218"/>
        <end position="238"/>
    </location>
</feature>
<feature type="transmembrane region" description="Helical" evidence="7">
    <location>
        <begin position="120"/>
        <end position="139"/>
    </location>
</feature>
<dbReference type="AlphaFoldDB" id="A0A1G2MAL7"/>
<evidence type="ECO:0000256" key="1">
    <source>
        <dbReference type="ARBA" id="ARBA00000085"/>
    </source>
</evidence>
<evidence type="ECO:0000313" key="9">
    <source>
        <dbReference type="EMBL" id="OHA20863.1"/>
    </source>
</evidence>
<dbReference type="PROSITE" id="PS50109">
    <property type="entry name" value="HIS_KIN"/>
    <property type="match status" value="1"/>
</dbReference>
<feature type="transmembrane region" description="Helical" evidence="7">
    <location>
        <begin position="25"/>
        <end position="45"/>
    </location>
</feature>
<dbReference type="PANTHER" id="PTHR43047:SF72">
    <property type="entry name" value="OSMOSENSING HISTIDINE PROTEIN KINASE SLN1"/>
    <property type="match status" value="1"/>
</dbReference>
<feature type="transmembrane region" description="Helical" evidence="7">
    <location>
        <begin position="190"/>
        <end position="212"/>
    </location>
</feature>
<keyword evidence="6" id="KW-0175">Coiled coil</keyword>
<dbReference type="SUPFAM" id="SSF55874">
    <property type="entry name" value="ATPase domain of HSP90 chaperone/DNA topoisomerase II/histidine kinase"/>
    <property type="match status" value="1"/>
</dbReference>
<dbReference type="Pfam" id="PF02518">
    <property type="entry name" value="HATPase_c"/>
    <property type="match status" value="1"/>
</dbReference>
<organism evidence="9 10">
    <name type="scientific">Candidatus Taylorbacteria bacterium RIFCSPHIGHO2_01_FULL_51_15</name>
    <dbReference type="NCBI Taxonomy" id="1802304"/>
    <lineage>
        <taxon>Bacteria</taxon>
        <taxon>Candidatus Tayloriibacteriota</taxon>
    </lineage>
</organism>
<sequence>MIPSALLCHFEAPTWLLFSSNIPPLIYYSHLPVILLSLVISIFIFSRNRRGLPNQIIFFTVLSFCSWVFLDSIFWASNRSDVIMFVWSLQILIEPLVHIGTFYLVYNLVLKQDVSFRTKVFWGLLYLPIIVLVPTKYILSGFDISTCLSSETLISYYTYVLEIFTTGCIIAFSVLRYLEAKSRDKKKEIVLIGLGAILFLLAFSWGAITGSFTEDWNLAQYGLFGMPVFIGFLAYTIVKFRTFNIKLIGAQVLVLALFGLIASILFITSVDYIRVVTAITLIPVFIFGLLLIRGVRREVEQRERIEKLAKELGAANERLKELDQLKSEFVSLATHQIRGPITAIKGYASLMLEGDYGAVPESIKQPIETIAQSSGALAGIVQDFLDVSRIEQGRMKYEFTAFDLSKLVYDVAEELSPTIERKGLKIKLDVQQSITVEADKGKLRQVIENLIDNALKYTPQGFIYLTLTRAEGNIARLTIKDTGVGIKKETLPKLFQKFSRAEDASKANMLGTGLGLYVARQLIEAQKGRVFAESEGEGKGSTFSVELPLKM</sequence>
<feature type="transmembrane region" description="Helical" evidence="7">
    <location>
        <begin position="272"/>
        <end position="292"/>
    </location>
</feature>
<keyword evidence="7" id="KW-0812">Transmembrane</keyword>
<evidence type="ECO:0000256" key="5">
    <source>
        <dbReference type="ARBA" id="ARBA00022777"/>
    </source>
</evidence>
<feature type="transmembrane region" description="Helical" evidence="7">
    <location>
        <begin position="82"/>
        <end position="108"/>
    </location>
</feature>
<dbReference type="EMBL" id="MHRI01000020">
    <property type="protein sequence ID" value="OHA20863.1"/>
    <property type="molecule type" value="Genomic_DNA"/>
</dbReference>
<dbReference type="PRINTS" id="PR00344">
    <property type="entry name" value="BCTRLSENSOR"/>
</dbReference>
<dbReference type="GO" id="GO:0009927">
    <property type="term" value="F:histidine phosphotransfer kinase activity"/>
    <property type="evidence" value="ECO:0007669"/>
    <property type="project" value="TreeGrafter"/>
</dbReference>
<dbReference type="InterPro" id="IPR036097">
    <property type="entry name" value="HisK_dim/P_sf"/>
</dbReference>
<evidence type="ECO:0000256" key="2">
    <source>
        <dbReference type="ARBA" id="ARBA00012438"/>
    </source>
</evidence>
<dbReference type="SMART" id="SM00388">
    <property type="entry name" value="HisKA"/>
    <property type="match status" value="1"/>
</dbReference>
<evidence type="ECO:0000259" key="8">
    <source>
        <dbReference type="PROSITE" id="PS50109"/>
    </source>
</evidence>
<dbReference type="Pfam" id="PF00512">
    <property type="entry name" value="HisKA"/>
    <property type="match status" value="1"/>
</dbReference>
<gene>
    <name evidence="9" type="ORF">A2849_04265</name>
</gene>
<evidence type="ECO:0000256" key="7">
    <source>
        <dbReference type="SAM" id="Phobius"/>
    </source>
</evidence>
<feature type="transmembrane region" description="Helical" evidence="7">
    <location>
        <begin position="159"/>
        <end position="178"/>
    </location>
</feature>
<protein>
    <recommendedName>
        <fullName evidence="2">histidine kinase</fullName>
        <ecNumber evidence="2">2.7.13.3</ecNumber>
    </recommendedName>
</protein>
<keyword evidence="3" id="KW-0597">Phosphoprotein</keyword>
<evidence type="ECO:0000313" key="10">
    <source>
        <dbReference type="Proteomes" id="UP000178121"/>
    </source>
</evidence>
<dbReference type="InterPro" id="IPR003594">
    <property type="entry name" value="HATPase_dom"/>
</dbReference>
<dbReference type="GO" id="GO:0000155">
    <property type="term" value="F:phosphorelay sensor kinase activity"/>
    <property type="evidence" value="ECO:0007669"/>
    <property type="project" value="InterPro"/>
</dbReference>
<feature type="domain" description="Histidine kinase" evidence="8">
    <location>
        <begin position="332"/>
        <end position="551"/>
    </location>
</feature>
<dbReference type="InterPro" id="IPR005467">
    <property type="entry name" value="His_kinase_dom"/>
</dbReference>
<evidence type="ECO:0000256" key="3">
    <source>
        <dbReference type="ARBA" id="ARBA00022553"/>
    </source>
</evidence>
<comment type="catalytic activity">
    <reaction evidence="1">
        <text>ATP + protein L-histidine = ADP + protein N-phospho-L-histidine.</text>
        <dbReference type="EC" id="2.7.13.3"/>
    </reaction>
</comment>